<dbReference type="RefSeq" id="WP_306727767.1">
    <property type="nucleotide sequence ID" value="NZ_JAVDDT010000002.1"/>
</dbReference>
<comment type="caution">
    <text evidence="1">The sequence shown here is derived from an EMBL/GenBank/DDBJ whole genome shotgun (WGS) entry which is preliminary data.</text>
</comment>
<keyword evidence="2" id="KW-1185">Reference proteome</keyword>
<sequence length="130" mass="14539">MRPRLFSFDEWAEKRFQVACANREVLRCGSCDGFGKVEEVCHCCGGEKESTCSICEGHGAIEFEPGMLGSARDYFTGHDYQKDILSDLGAFSEWTGRDLPGLLVELGWAPFCEIYGREIKLGDFLGRRVA</sequence>
<proteinExistence type="predicted"/>
<accession>A0ABU0W696</accession>
<dbReference type="EMBL" id="JAVDDT010000002">
    <property type="protein sequence ID" value="MDQ2069283.1"/>
    <property type="molecule type" value="Genomic_DNA"/>
</dbReference>
<evidence type="ECO:0000313" key="2">
    <source>
        <dbReference type="Proteomes" id="UP001239019"/>
    </source>
</evidence>
<organism evidence="1 2">
    <name type="scientific">Natronospira bacteriovora</name>
    <dbReference type="NCBI Taxonomy" id="3069753"/>
    <lineage>
        <taxon>Bacteria</taxon>
        <taxon>Pseudomonadati</taxon>
        <taxon>Pseudomonadota</taxon>
        <taxon>Gammaproteobacteria</taxon>
        <taxon>Natronospirales</taxon>
        <taxon>Natronospiraceae</taxon>
        <taxon>Natronospira</taxon>
    </lineage>
</organism>
<gene>
    <name evidence="1" type="ORF">RBH19_05315</name>
</gene>
<name>A0ABU0W696_9GAMM</name>
<reference evidence="1 2" key="1">
    <citation type="submission" date="2023-08" db="EMBL/GenBank/DDBJ databases">
        <title>Whole-genome sequencing of halo(alkali)philic microorganisms from hypersaline lakes.</title>
        <authorList>
            <person name="Sorokin D.Y."/>
            <person name="Abbas B."/>
            <person name="Merkel A.Y."/>
        </authorList>
    </citation>
    <scope>NUCLEOTIDE SEQUENCE [LARGE SCALE GENOMIC DNA]</scope>
    <source>
        <strain evidence="1 2">AB-CW4</strain>
    </source>
</reference>
<evidence type="ECO:0000313" key="1">
    <source>
        <dbReference type="EMBL" id="MDQ2069283.1"/>
    </source>
</evidence>
<protein>
    <submittedName>
        <fullName evidence="1">Uncharacterized protein</fullName>
    </submittedName>
</protein>
<dbReference type="Proteomes" id="UP001239019">
    <property type="component" value="Unassembled WGS sequence"/>
</dbReference>